<dbReference type="InterPro" id="IPR029052">
    <property type="entry name" value="Metallo-depent_PP-like"/>
</dbReference>
<dbReference type="PANTHER" id="PTHR43143">
    <property type="entry name" value="METALLOPHOSPHOESTERASE, CALCINEURIN SUPERFAMILY"/>
    <property type="match status" value="1"/>
</dbReference>
<evidence type="ECO:0000256" key="1">
    <source>
        <dbReference type="SAM" id="MobiDB-lite"/>
    </source>
</evidence>
<protein>
    <submittedName>
        <fullName evidence="3">Metallophosphoesterase</fullName>
    </submittedName>
</protein>
<name>A0ABX0F994_9BACL</name>
<dbReference type="Proteomes" id="UP000800303">
    <property type="component" value="Unassembled WGS sequence"/>
</dbReference>
<feature type="region of interest" description="Disordered" evidence="1">
    <location>
        <begin position="1"/>
        <end position="30"/>
    </location>
</feature>
<evidence type="ECO:0000313" key="4">
    <source>
        <dbReference type="Proteomes" id="UP000800303"/>
    </source>
</evidence>
<dbReference type="Pfam" id="PF00149">
    <property type="entry name" value="Metallophos"/>
    <property type="match status" value="1"/>
</dbReference>
<feature type="compositionally biased region" description="Basic and acidic residues" evidence="1">
    <location>
        <begin position="147"/>
        <end position="158"/>
    </location>
</feature>
<feature type="compositionally biased region" description="Basic and acidic residues" evidence="1">
    <location>
        <begin position="14"/>
        <end position="27"/>
    </location>
</feature>
<organism evidence="3 4">
    <name type="scientific">Saccharibacillus alkalitolerans</name>
    <dbReference type="NCBI Taxonomy" id="2705290"/>
    <lineage>
        <taxon>Bacteria</taxon>
        <taxon>Bacillati</taxon>
        <taxon>Bacillota</taxon>
        <taxon>Bacilli</taxon>
        <taxon>Bacillales</taxon>
        <taxon>Paenibacillaceae</taxon>
        <taxon>Saccharibacillus</taxon>
    </lineage>
</organism>
<dbReference type="PANTHER" id="PTHR43143:SF1">
    <property type="entry name" value="SERINE_THREONINE-PROTEIN PHOSPHATASE CPPED1"/>
    <property type="match status" value="1"/>
</dbReference>
<feature type="domain" description="Calcineurin-like phosphoesterase" evidence="2">
    <location>
        <begin position="35"/>
        <end position="120"/>
    </location>
</feature>
<feature type="region of interest" description="Disordered" evidence="1">
    <location>
        <begin position="136"/>
        <end position="187"/>
    </location>
</feature>
<comment type="caution">
    <text evidence="3">The sequence shown here is derived from an EMBL/GenBank/DDBJ whole genome shotgun (WGS) entry which is preliminary data.</text>
</comment>
<evidence type="ECO:0000259" key="2">
    <source>
        <dbReference type="Pfam" id="PF00149"/>
    </source>
</evidence>
<accession>A0ABX0F994</accession>
<keyword evidence="4" id="KW-1185">Reference proteome</keyword>
<feature type="compositionally biased region" description="Low complexity" evidence="1">
    <location>
        <begin position="159"/>
        <end position="173"/>
    </location>
</feature>
<dbReference type="Gene3D" id="3.60.21.10">
    <property type="match status" value="2"/>
</dbReference>
<dbReference type="InterPro" id="IPR004843">
    <property type="entry name" value="Calcineurin-like_PHP"/>
</dbReference>
<evidence type="ECO:0000313" key="3">
    <source>
        <dbReference type="EMBL" id="NGZ77000.1"/>
    </source>
</evidence>
<gene>
    <name evidence="3" type="ORF">GYN08_16965</name>
</gene>
<dbReference type="RefSeq" id="WP_166276587.1">
    <property type="nucleotide sequence ID" value="NZ_JAAFGS010000006.1"/>
</dbReference>
<dbReference type="SUPFAM" id="SSF56300">
    <property type="entry name" value="Metallo-dependent phosphatases"/>
    <property type="match status" value="1"/>
</dbReference>
<dbReference type="EMBL" id="JAAFGS010000006">
    <property type="protein sequence ID" value="NGZ77000.1"/>
    <property type="molecule type" value="Genomic_DNA"/>
</dbReference>
<sequence length="420" mass="46030">MERYEEQSGTEAGRPADRNGRAGEGETRPLATFQVVTDTHIRDDANHVHNRHFEAALEDLASFGEGSLGLMHVGDVTDRGLAAEYAEFRRIWRERPAGLPDLYVTLGNHDIGAVLWEEGGTPLDLSALPGYEIEDALDGRFSGGDGGESREEEEKKSVADAASAAPVTAAEKAGSADDEERPPNAAESLAAAAEAIGLDLAGMAARLSGSEEADRRARELWERRMRRFAEGTGEAAPYHDHWLGGYHFVFLGSESPHPKDCDLSPAQLAWLKERLAEESSPDRPVFLFLHQPLQNTVAGSTEEQGWHGVNQDAALKEILAGCPQAILFTGHTHWQIQAKRTMFDGRGALPTMFNASSVGYLWTDRDEHLEGSEGLQVEIHEDRVVVRGRDFVNRGWIEGAEYAVSYPVSRSMQSAAPRYS</sequence>
<dbReference type="InterPro" id="IPR051918">
    <property type="entry name" value="STPP_CPPED1"/>
</dbReference>
<dbReference type="CDD" id="cd00838">
    <property type="entry name" value="MPP_superfamily"/>
    <property type="match status" value="1"/>
</dbReference>
<reference evidence="3 4" key="1">
    <citation type="submission" date="2020-01" db="EMBL/GenBank/DDBJ databases">
        <title>Polyphasic characterisation and genomic insights into a novel alkali tolerant bacterium VR-M41.</title>
        <authorList>
            <person name="Vemuluri V.R."/>
        </authorList>
    </citation>
    <scope>NUCLEOTIDE SEQUENCE [LARGE SCALE GENOMIC DNA]</scope>
    <source>
        <strain evidence="3 4">VR-M41</strain>
    </source>
</reference>
<proteinExistence type="predicted"/>